<dbReference type="GO" id="GO:0016491">
    <property type="term" value="F:oxidoreductase activity"/>
    <property type="evidence" value="ECO:0007669"/>
    <property type="project" value="UniProtKB-KW"/>
</dbReference>
<keyword evidence="6" id="KW-1185">Reference proteome</keyword>
<dbReference type="Pfam" id="PF01494">
    <property type="entry name" value="FAD_binding_3"/>
    <property type="match status" value="1"/>
</dbReference>
<proteinExistence type="predicted"/>
<evidence type="ECO:0000313" key="5">
    <source>
        <dbReference type="EMBL" id="EJT99715.1"/>
    </source>
</evidence>
<evidence type="ECO:0000259" key="4">
    <source>
        <dbReference type="Pfam" id="PF01494"/>
    </source>
</evidence>
<dbReference type="InterPro" id="IPR051104">
    <property type="entry name" value="FAD_monoxygenase"/>
</dbReference>
<dbReference type="InterPro" id="IPR036188">
    <property type="entry name" value="FAD/NAD-bd_sf"/>
</dbReference>
<dbReference type="OMA" id="SANCGAW"/>
<dbReference type="SUPFAM" id="SSF51905">
    <property type="entry name" value="FAD/NAD(P)-binding domain"/>
    <property type="match status" value="1"/>
</dbReference>
<dbReference type="GO" id="GO:0071949">
    <property type="term" value="F:FAD binding"/>
    <property type="evidence" value="ECO:0007669"/>
    <property type="project" value="InterPro"/>
</dbReference>
<dbReference type="STRING" id="1858805.M5FRG6"/>
<dbReference type="HOGENOM" id="CLU_009665_6_3_1"/>
<protein>
    <submittedName>
        <fullName evidence="5">FAD/NADP-binding domain-containing protein</fullName>
    </submittedName>
</protein>
<feature type="domain" description="FAD-binding" evidence="4">
    <location>
        <begin position="33"/>
        <end position="392"/>
    </location>
</feature>
<keyword evidence="3" id="KW-0560">Oxidoreductase</keyword>
<dbReference type="PANTHER" id="PTHR46720">
    <property type="entry name" value="HYDROXYLASE, PUTATIVE (AFU_ORTHOLOGUE AFUA_3G01460)-RELATED"/>
    <property type="match status" value="1"/>
</dbReference>
<keyword evidence="1" id="KW-0285">Flavoprotein</keyword>
<keyword evidence="2" id="KW-0274">FAD</keyword>
<evidence type="ECO:0000256" key="2">
    <source>
        <dbReference type="ARBA" id="ARBA00022827"/>
    </source>
</evidence>
<dbReference type="InterPro" id="IPR002938">
    <property type="entry name" value="FAD-bd"/>
</dbReference>
<accession>M5FRG6</accession>
<reference evidence="5 6" key="1">
    <citation type="journal article" date="2012" name="Science">
        <title>The Paleozoic origin of enzymatic lignin decomposition reconstructed from 31 fungal genomes.</title>
        <authorList>
            <person name="Floudas D."/>
            <person name="Binder M."/>
            <person name="Riley R."/>
            <person name="Barry K."/>
            <person name="Blanchette R.A."/>
            <person name="Henrissat B."/>
            <person name="Martinez A.T."/>
            <person name="Otillar R."/>
            <person name="Spatafora J.W."/>
            <person name="Yadav J.S."/>
            <person name="Aerts A."/>
            <person name="Benoit I."/>
            <person name="Boyd A."/>
            <person name="Carlson A."/>
            <person name="Copeland A."/>
            <person name="Coutinho P.M."/>
            <person name="de Vries R.P."/>
            <person name="Ferreira P."/>
            <person name="Findley K."/>
            <person name="Foster B."/>
            <person name="Gaskell J."/>
            <person name="Glotzer D."/>
            <person name="Gorecki P."/>
            <person name="Heitman J."/>
            <person name="Hesse C."/>
            <person name="Hori C."/>
            <person name="Igarashi K."/>
            <person name="Jurgens J.A."/>
            <person name="Kallen N."/>
            <person name="Kersten P."/>
            <person name="Kohler A."/>
            <person name="Kuees U."/>
            <person name="Kumar T.K.A."/>
            <person name="Kuo A."/>
            <person name="LaButti K."/>
            <person name="Larrondo L.F."/>
            <person name="Lindquist E."/>
            <person name="Ling A."/>
            <person name="Lombard V."/>
            <person name="Lucas S."/>
            <person name="Lundell T."/>
            <person name="Martin R."/>
            <person name="McLaughlin D.J."/>
            <person name="Morgenstern I."/>
            <person name="Morin E."/>
            <person name="Murat C."/>
            <person name="Nagy L.G."/>
            <person name="Nolan M."/>
            <person name="Ohm R.A."/>
            <person name="Patyshakuliyeva A."/>
            <person name="Rokas A."/>
            <person name="Ruiz-Duenas F.J."/>
            <person name="Sabat G."/>
            <person name="Salamov A."/>
            <person name="Samejima M."/>
            <person name="Schmutz J."/>
            <person name="Slot J.C."/>
            <person name="St John F."/>
            <person name="Stenlid J."/>
            <person name="Sun H."/>
            <person name="Sun S."/>
            <person name="Syed K."/>
            <person name="Tsang A."/>
            <person name="Wiebenga A."/>
            <person name="Young D."/>
            <person name="Pisabarro A."/>
            <person name="Eastwood D.C."/>
            <person name="Martin F."/>
            <person name="Cullen D."/>
            <person name="Grigoriev I.V."/>
            <person name="Hibbett D.S."/>
        </authorList>
    </citation>
    <scope>NUCLEOTIDE SEQUENCE [LARGE SCALE GENOMIC DNA]</scope>
    <source>
        <strain evidence="5 6">DJM-731 SS1</strain>
    </source>
</reference>
<dbReference type="AlphaFoldDB" id="M5FRG6"/>
<dbReference type="Proteomes" id="UP000030653">
    <property type="component" value="Unassembled WGS sequence"/>
</dbReference>
<dbReference type="RefSeq" id="XP_040626613.1">
    <property type="nucleotide sequence ID" value="XM_040768948.1"/>
</dbReference>
<evidence type="ECO:0000256" key="1">
    <source>
        <dbReference type="ARBA" id="ARBA00022630"/>
    </source>
</evidence>
<dbReference type="GeneID" id="63684010"/>
<evidence type="ECO:0000256" key="3">
    <source>
        <dbReference type="ARBA" id="ARBA00023002"/>
    </source>
</evidence>
<sequence>MPLPRDPTTAHEQITVNSLLNPASPAATPEPRVKISILGGGIVGLCLALALESLSVPFTLYESAARFSEIGARIMIGWNALRCLEEMGVGEEYVRLARRSWGEALRDGRKGGSEGGSWKGEVFFQYRFGGTQRGEPFCTLKMPGGQLNTHRAELLDLLLSHLPQERVRFRKQLVRFDQLEHGVRLEFADVTQEDADVLLAADGIRSTAAGTGSYAYRALVPSHLVRAAVGEEIWAMPTMWLEHSRHVVHYPVSGGRYLNVVVFKSDFTKGRTPVWDKPEWVEHDVDERELLRDYEGCGPQVRAILELVKRPSRWAMFDLPDWPYFVEGNVALLGDAAHAMTPHMGNGASQGIEDVHLLAHLLSHPNLTKSTVSAALNAYELVRKHRVQRVKELSYDTGRPWELSAPGVGDDTREFERVARETMDWVWRVDIGKQVQRAVTWFELSLE</sequence>
<dbReference type="SUPFAM" id="SSF54373">
    <property type="entry name" value="FAD-linked reductases, C-terminal domain"/>
    <property type="match status" value="1"/>
</dbReference>
<dbReference type="GO" id="GO:0044550">
    <property type="term" value="P:secondary metabolite biosynthetic process"/>
    <property type="evidence" value="ECO:0007669"/>
    <property type="project" value="TreeGrafter"/>
</dbReference>
<dbReference type="EMBL" id="JH795869">
    <property type="protein sequence ID" value="EJT99715.1"/>
    <property type="molecule type" value="Genomic_DNA"/>
</dbReference>
<gene>
    <name evidence="5" type="ORF">DACRYDRAFT_109821</name>
</gene>
<evidence type="ECO:0000313" key="6">
    <source>
        <dbReference type="Proteomes" id="UP000030653"/>
    </source>
</evidence>
<dbReference type="OrthoDB" id="417877at2759"/>
<name>M5FRG6_DACPD</name>
<dbReference type="Gene3D" id="3.50.50.60">
    <property type="entry name" value="FAD/NAD(P)-binding domain"/>
    <property type="match status" value="1"/>
</dbReference>
<dbReference type="PANTHER" id="PTHR46720:SF3">
    <property type="entry name" value="FAD-BINDING DOMAIN-CONTAINING PROTEIN-RELATED"/>
    <property type="match status" value="1"/>
</dbReference>
<organism evidence="5 6">
    <name type="scientific">Dacryopinax primogenitus (strain DJM 731)</name>
    <name type="common">Brown rot fungus</name>
    <dbReference type="NCBI Taxonomy" id="1858805"/>
    <lineage>
        <taxon>Eukaryota</taxon>
        <taxon>Fungi</taxon>
        <taxon>Dikarya</taxon>
        <taxon>Basidiomycota</taxon>
        <taxon>Agaricomycotina</taxon>
        <taxon>Dacrymycetes</taxon>
        <taxon>Dacrymycetales</taxon>
        <taxon>Dacrymycetaceae</taxon>
        <taxon>Dacryopinax</taxon>
    </lineage>
</organism>
<dbReference type="PRINTS" id="PR00420">
    <property type="entry name" value="RNGMNOXGNASE"/>
</dbReference>